<evidence type="ECO:0000313" key="1">
    <source>
        <dbReference type="EMBL" id="AVH41561.1"/>
    </source>
</evidence>
<reference evidence="1 2" key="1">
    <citation type="submission" date="2018-02" db="EMBL/GenBank/DDBJ databases">
        <title>Complete genome sequence of Agrobacterium tumefaciens 1D1609.</title>
        <authorList>
            <person name="Cho S.-T."/>
            <person name="Haryono M."/>
            <person name="Chang H.-H."/>
            <person name="Santos M.N."/>
            <person name="Lai E.-M."/>
            <person name="Kuo C.-H."/>
        </authorList>
    </citation>
    <scope>NUCLEOTIDE SEQUENCE [LARGE SCALE GENOMIC DNA]</scope>
    <source>
        <strain evidence="1 2">1D1609</strain>
    </source>
</reference>
<sequence length="154" mass="17649">MPLEIRRDGFPQMHRIEAAAARDHNPGAVFNPPPQKIGTFGLRPKRAVILKLLQHRPRKPELRRQQTIKAYTGLKRNHEIDLRHGPVGRFIPYLFRDIEFGKLVDALGTDFAPVSGCRKRKIPASIRRANILKGGGFNLEEWSHKIDYGTYSMM</sequence>
<dbReference type="AlphaFoldDB" id="A0A2L2LB50"/>
<name>A0A2L2LB50_AGRTU</name>
<protein>
    <submittedName>
        <fullName evidence="1">Uncharacterized protein</fullName>
    </submittedName>
</protein>
<dbReference type="Proteomes" id="UP000237717">
    <property type="component" value="Chromosome I"/>
</dbReference>
<accession>A0A2L2LB50</accession>
<organism evidence="1 2">
    <name type="scientific">Agrobacterium tumefaciens</name>
    <dbReference type="NCBI Taxonomy" id="358"/>
    <lineage>
        <taxon>Bacteria</taxon>
        <taxon>Pseudomonadati</taxon>
        <taxon>Pseudomonadota</taxon>
        <taxon>Alphaproteobacteria</taxon>
        <taxon>Hyphomicrobiales</taxon>
        <taxon>Rhizobiaceae</taxon>
        <taxon>Rhizobium/Agrobacterium group</taxon>
        <taxon>Agrobacterium</taxon>
        <taxon>Agrobacterium tumefaciens complex</taxon>
    </lineage>
</organism>
<proteinExistence type="predicted"/>
<gene>
    <name evidence="1" type="ORF">At1D1609_15070</name>
</gene>
<evidence type="ECO:0000313" key="2">
    <source>
        <dbReference type="Proteomes" id="UP000237717"/>
    </source>
</evidence>
<dbReference type="EMBL" id="CP026924">
    <property type="protein sequence ID" value="AVH41561.1"/>
    <property type="molecule type" value="Genomic_DNA"/>
</dbReference>